<keyword evidence="3" id="KW-1185">Reference proteome</keyword>
<sequence>MFTTLTKIWCKSNCAITTRMKANVVFTKINNLNNFLEVITDSHTNRMDFDPDHPQWHLYCCHLRNGIMMLAGSETVVSLIIFLCSFIYVSRANLKQVAFYIRRHAMVYNGVDVAYLLVTLICRLFTFLSFNPAIYQTVL</sequence>
<name>A0A183HBK0_9BILA</name>
<proteinExistence type="predicted"/>
<keyword evidence="1" id="KW-0472">Membrane</keyword>
<protein>
    <submittedName>
        <fullName evidence="4">G_PROTEIN_RECEP_F1_2 domain-containing protein</fullName>
    </submittedName>
</protein>
<keyword evidence="1" id="KW-1133">Transmembrane helix</keyword>
<evidence type="ECO:0000313" key="2">
    <source>
        <dbReference type="EMBL" id="VDO41295.1"/>
    </source>
</evidence>
<organism evidence="4">
    <name type="scientific">Onchocerca flexuosa</name>
    <dbReference type="NCBI Taxonomy" id="387005"/>
    <lineage>
        <taxon>Eukaryota</taxon>
        <taxon>Metazoa</taxon>
        <taxon>Ecdysozoa</taxon>
        <taxon>Nematoda</taxon>
        <taxon>Chromadorea</taxon>
        <taxon>Rhabditida</taxon>
        <taxon>Spirurina</taxon>
        <taxon>Spiruromorpha</taxon>
        <taxon>Filarioidea</taxon>
        <taxon>Onchocercidae</taxon>
        <taxon>Onchocerca</taxon>
    </lineage>
</organism>
<evidence type="ECO:0000313" key="3">
    <source>
        <dbReference type="Proteomes" id="UP000267606"/>
    </source>
</evidence>
<feature type="transmembrane region" description="Helical" evidence="1">
    <location>
        <begin position="67"/>
        <end position="89"/>
    </location>
</feature>
<reference evidence="4" key="1">
    <citation type="submission" date="2016-06" db="UniProtKB">
        <authorList>
            <consortium name="WormBaseParasite"/>
        </authorList>
    </citation>
    <scope>IDENTIFICATION</scope>
</reference>
<feature type="transmembrane region" description="Helical" evidence="1">
    <location>
        <begin position="110"/>
        <end position="130"/>
    </location>
</feature>
<evidence type="ECO:0000256" key="1">
    <source>
        <dbReference type="SAM" id="Phobius"/>
    </source>
</evidence>
<dbReference type="AlphaFoldDB" id="A0A183HBK0"/>
<dbReference type="WBParaSite" id="OFLC_0000486101-mRNA-1">
    <property type="protein sequence ID" value="OFLC_0000486101-mRNA-1"/>
    <property type="gene ID" value="OFLC_0000486101"/>
</dbReference>
<accession>A0A183HBK0</accession>
<evidence type="ECO:0000313" key="4">
    <source>
        <dbReference type="WBParaSite" id="OFLC_0000486101-mRNA-1"/>
    </source>
</evidence>
<dbReference type="EMBL" id="UZAJ01003902">
    <property type="protein sequence ID" value="VDO41295.1"/>
    <property type="molecule type" value="Genomic_DNA"/>
</dbReference>
<gene>
    <name evidence="2" type="ORF">OFLC_LOCUS4861</name>
</gene>
<dbReference type="Proteomes" id="UP000267606">
    <property type="component" value="Unassembled WGS sequence"/>
</dbReference>
<keyword evidence="1" id="KW-0812">Transmembrane</keyword>
<reference evidence="2 3" key="2">
    <citation type="submission" date="2018-11" db="EMBL/GenBank/DDBJ databases">
        <authorList>
            <consortium name="Pathogen Informatics"/>
        </authorList>
    </citation>
    <scope>NUCLEOTIDE SEQUENCE [LARGE SCALE GENOMIC DNA]</scope>
</reference>